<feature type="transmembrane region" description="Helical" evidence="12">
    <location>
        <begin position="53"/>
        <end position="74"/>
    </location>
</feature>
<dbReference type="Proteomes" id="UP000484076">
    <property type="component" value="Unassembled WGS sequence"/>
</dbReference>
<name>A0A8X8KLY0_9RHOB</name>
<dbReference type="EMBL" id="WHUT02000001">
    <property type="protein sequence ID" value="NUB43325.1"/>
    <property type="molecule type" value="Genomic_DNA"/>
</dbReference>
<dbReference type="InterPro" id="IPR029044">
    <property type="entry name" value="Nucleotide-diphossugar_trans"/>
</dbReference>
<evidence type="ECO:0000256" key="3">
    <source>
        <dbReference type="ARBA" id="ARBA00009337"/>
    </source>
</evidence>
<evidence type="ECO:0000313" key="14">
    <source>
        <dbReference type="EMBL" id="NUB43325.1"/>
    </source>
</evidence>
<keyword evidence="7" id="KW-0328">Glycosyltransferase</keyword>
<comment type="pathway">
    <text evidence="2">Glycan metabolism; osmoregulated periplasmic glucan (OPG) biosynthesis.</text>
</comment>
<proteinExistence type="inferred from homology"/>
<dbReference type="AlphaFoldDB" id="A0A8X8KLY0"/>
<feature type="transmembrane region" description="Helical" evidence="12">
    <location>
        <begin position="530"/>
        <end position="548"/>
    </location>
</feature>
<dbReference type="NCBIfam" id="NF003959">
    <property type="entry name" value="PRK05454.2-2"/>
    <property type="match status" value="1"/>
</dbReference>
<sequence length="599" mass="65640">MTRVPRSADAARVLPARIVALAISTLAAAGAFLLFLQFGWADGLDAMDIVRSAFILASTFWLAWGAAHALLGLLTQPRAPQIDRSAPIRGRTVILVPVYNEDPVTTFSRIAAMDMSLRATGTTAHIHFAILSDTRDEGIAARERLWFLRLLRETAGEGRIFYRRRTVNKGRKAGNIEEFIQRSGAAYDYALILDADSLMEGETIVEMIRRIEAEPRLGLLQTLPKVIRARARFGRAMQFSASFHSPVFARGLAMMQGDTGPFWGHNAIVRVRAFAESCGLPELSGPPPFGGHIMSHDYVEAALLARAGWVVRLDDDLGGSFEEGPENLVDHAKRDRRWCQGNLQHARLVGAPGLRGWNRFVFVQGILSYIAPLFWLGFLVASIAAPYFAPAPDYFPVPYWPFPVFPSDETWKAIGLAVGIFGLLLLPKLMVAVDAMIRGRAQGFGGNLRVLESTLAELLFSSITAPILMMFQTRSVVQVLSGRDGGWPTNNRGDGSLTFAEAWAACYWIVTWGLLGLGTTWTFAPGLVPWLLPVALPMILSPLIVGWTSRPSSTALFSTPRDRDPAPVMLLQEAVLAGWQRAVADEAEPLPFAAGARHA</sequence>
<dbReference type="SUPFAM" id="SSF53448">
    <property type="entry name" value="Nucleotide-diphospho-sugar transferases"/>
    <property type="match status" value="1"/>
</dbReference>
<keyword evidence="11 12" id="KW-0472">Membrane</keyword>
<feature type="transmembrane region" description="Helical" evidence="12">
    <location>
        <begin position="502"/>
        <end position="524"/>
    </location>
</feature>
<dbReference type="GO" id="GO:0005886">
    <property type="term" value="C:plasma membrane"/>
    <property type="evidence" value="ECO:0007669"/>
    <property type="project" value="UniProtKB-SubCell"/>
</dbReference>
<comment type="caution">
    <text evidence="14">The sequence shown here is derived from an EMBL/GenBank/DDBJ whole genome shotgun (WGS) entry which is preliminary data.</text>
</comment>
<keyword evidence="8" id="KW-0808">Transferase</keyword>
<dbReference type="Pfam" id="PF13632">
    <property type="entry name" value="Glyco_trans_2_3"/>
    <property type="match status" value="1"/>
</dbReference>
<gene>
    <name evidence="14" type="primary">mdoH</name>
    <name evidence="14" type="ORF">GEU84_002925</name>
</gene>
<evidence type="ECO:0000256" key="7">
    <source>
        <dbReference type="ARBA" id="ARBA00022676"/>
    </source>
</evidence>
<dbReference type="RefSeq" id="WP_152823975.1">
    <property type="nucleotide sequence ID" value="NZ_WHUT02000001.1"/>
</dbReference>
<evidence type="ECO:0000256" key="10">
    <source>
        <dbReference type="ARBA" id="ARBA00022989"/>
    </source>
</evidence>
<evidence type="ECO:0000313" key="15">
    <source>
        <dbReference type="Proteomes" id="UP000484076"/>
    </source>
</evidence>
<evidence type="ECO:0000256" key="8">
    <source>
        <dbReference type="ARBA" id="ARBA00022679"/>
    </source>
</evidence>
<dbReference type="GO" id="GO:0016758">
    <property type="term" value="F:hexosyltransferase activity"/>
    <property type="evidence" value="ECO:0007669"/>
    <property type="project" value="TreeGrafter"/>
</dbReference>
<feature type="domain" description="Glycosyltransferase 2-like" evidence="13">
    <location>
        <begin position="191"/>
        <end position="391"/>
    </location>
</feature>
<feature type="transmembrane region" description="Helical" evidence="12">
    <location>
        <begin position="366"/>
        <end position="390"/>
    </location>
</feature>
<evidence type="ECO:0000256" key="9">
    <source>
        <dbReference type="ARBA" id="ARBA00022692"/>
    </source>
</evidence>
<feature type="transmembrane region" description="Helical" evidence="12">
    <location>
        <begin position="20"/>
        <end position="41"/>
    </location>
</feature>
<evidence type="ECO:0000256" key="4">
    <source>
        <dbReference type="ARBA" id="ARBA00020585"/>
    </source>
</evidence>
<dbReference type="NCBIfam" id="NF003958">
    <property type="entry name" value="PRK05454.2-1"/>
    <property type="match status" value="1"/>
</dbReference>
<dbReference type="PANTHER" id="PTHR43867">
    <property type="entry name" value="CELLULOSE SYNTHASE CATALYTIC SUBUNIT A [UDP-FORMING]"/>
    <property type="match status" value="1"/>
</dbReference>
<evidence type="ECO:0000256" key="2">
    <source>
        <dbReference type="ARBA" id="ARBA00005001"/>
    </source>
</evidence>
<reference evidence="14" key="1">
    <citation type="submission" date="2020-05" db="EMBL/GenBank/DDBJ databases">
        <title>Fertoebacter nigrum gen. nov., sp. nov., a new member of the family Rhodobacteraceae.</title>
        <authorList>
            <person name="Szuroczki S."/>
            <person name="Abbaszade G."/>
            <person name="Buni D."/>
            <person name="Schumann P."/>
            <person name="Toth E."/>
        </authorList>
    </citation>
    <scope>NUCLEOTIDE SEQUENCE</scope>
    <source>
        <strain evidence="14">RG-N-1a</strain>
    </source>
</reference>
<keyword evidence="9 12" id="KW-0812">Transmembrane</keyword>
<evidence type="ECO:0000259" key="13">
    <source>
        <dbReference type="Pfam" id="PF13632"/>
    </source>
</evidence>
<evidence type="ECO:0000256" key="1">
    <source>
        <dbReference type="ARBA" id="ARBA00004429"/>
    </source>
</evidence>
<dbReference type="CDD" id="cd04191">
    <property type="entry name" value="Glucan_BSP_MdoH"/>
    <property type="match status" value="1"/>
</dbReference>
<keyword evidence="5" id="KW-1003">Cell membrane</keyword>
<dbReference type="PANTHER" id="PTHR43867:SF5">
    <property type="entry name" value="GLUCANS BIOSYNTHESIS GLUCOSYLTRANSFERASE H"/>
    <property type="match status" value="1"/>
</dbReference>
<keyword evidence="15" id="KW-1185">Reference proteome</keyword>
<organism evidence="14 15">
    <name type="scientific">Fertoeibacter niger</name>
    <dbReference type="NCBI Taxonomy" id="2656921"/>
    <lineage>
        <taxon>Bacteria</taxon>
        <taxon>Pseudomonadati</taxon>
        <taxon>Pseudomonadota</taxon>
        <taxon>Alphaproteobacteria</taxon>
        <taxon>Rhodobacterales</taxon>
        <taxon>Paracoccaceae</taxon>
        <taxon>Fertoeibacter</taxon>
    </lineage>
</organism>
<evidence type="ECO:0000256" key="5">
    <source>
        <dbReference type="ARBA" id="ARBA00022475"/>
    </source>
</evidence>
<protein>
    <recommendedName>
        <fullName evidence="4">Glucans biosynthesis glucosyltransferase H</fullName>
    </recommendedName>
</protein>
<keyword evidence="6" id="KW-0997">Cell inner membrane</keyword>
<dbReference type="Gene3D" id="3.90.550.10">
    <property type="entry name" value="Spore Coat Polysaccharide Biosynthesis Protein SpsA, Chain A"/>
    <property type="match status" value="1"/>
</dbReference>
<accession>A0A8X8KLY0</accession>
<dbReference type="NCBIfam" id="NF003962">
    <property type="entry name" value="PRK05454.2-5"/>
    <property type="match status" value="1"/>
</dbReference>
<keyword evidence="10 12" id="KW-1133">Transmembrane helix</keyword>
<comment type="subcellular location">
    <subcellularLocation>
        <location evidence="1">Cell inner membrane</location>
        <topology evidence="1">Multi-pass membrane protein</topology>
    </subcellularLocation>
</comment>
<evidence type="ECO:0000256" key="11">
    <source>
        <dbReference type="ARBA" id="ARBA00023136"/>
    </source>
</evidence>
<evidence type="ECO:0000256" key="6">
    <source>
        <dbReference type="ARBA" id="ARBA00022519"/>
    </source>
</evidence>
<dbReference type="InterPro" id="IPR001173">
    <property type="entry name" value="Glyco_trans_2-like"/>
</dbReference>
<evidence type="ECO:0000256" key="12">
    <source>
        <dbReference type="SAM" id="Phobius"/>
    </source>
</evidence>
<dbReference type="InterPro" id="IPR050321">
    <property type="entry name" value="Glycosyltr_2/OpgH_subfam"/>
</dbReference>
<comment type="similarity">
    <text evidence="3">Belongs to the glycosyltransferase 2 family. OpgH subfamily.</text>
</comment>
<feature type="transmembrane region" description="Helical" evidence="12">
    <location>
        <begin position="410"/>
        <end position="431"/>
    </location>
</feature>